<feature type="region of interest" description="Disordered" evidence="1">
    <location>
        <begin position="309"/>
        <end position="381"/>
    </location>
</feature>
<dbReference type="EMBL" id="JAVDYF010000001">
    <property type="protein sequence ID" value="MDR7355450.1"/>
    <property type="molecule type" value="Genomic_DNA"/>
</dbReference>
<evidence type="ECO:0000313" key="5">
    <source>
        <dbReference type="Proteomes" id="UP001183619"/>
    </source>
</evidence>
<keyword evidence="2" id="KW-0472">Membrane</keyword>
<reference evidence="4 5" key="1">
    <citation type="submission" date="2023-07" db="EMBL/GenBank/DDBJ databases">
        <title>Sequencing the genomes of 1000 actinobacteria strains.</title>
        <authorList>
            <person name="Klenk H.-P."/>
        </authorList>
    </citation>
    <scope>NUCLEOTIDE SEQUENCE [LARGE SCALE GENOMIC DNA]</scope>
    <source>
        <strain evidence="4 5">DSM 44508</strain>
    </source>
</reference>
<feature type="compositionally biased region" description="Pro residues" evidence="1">
    <location>
        <begin position="309"/>
        <end position="325"/>
    </location>
</feature>
<keyword evidence="5" id="KW-1185">Reference proteome</keyword>
<protein>
    <submittedName>
        <fullName evidence="4">Uncharacterized protein</fullName>
    </submittedName>
</protein>
<accession>A0ABU2BA17</accession>
<keyword evidence="2" id="KW-0812">Transmembrane</keyword>
<proteinExistence type="predicted"/>
<dbReference type="RefSeq" id="WP_277104091.1">
    <property type="nucleotide sequence ID" value="NZ_BAAAJS010000001.1"/>
</dbReference>
<sequence>MNTHTRPWHSTVAFLAALALMLSLITTSARADDSEPETLWINGVQATTSNYSNILGNGTARFDPATTTLYLTNAEVTTPVVLTPEAGTVEVAGIYSTYKNLTVYLTGKNTVTINESSHGINAAYFRGHQSGTITFSGTGVLEVTTSDTQQWNSAIHALPSIVVDGPTLVLSAGKSTKFWSAGLSSSYAITINSGTVKSYTKNAAAGSRAIYAQEHELTINGGTVNASSTSPTDSYALSGIFIHINGGDITATAGTNSVQTGELRVANTMHTQVNHNPTASGAQTWTGQPPLHEAQPAYKYLHISQRPVAPTPTPTVTPTVTPPLAPTVTPTPTVVPTSSPTPTPTPAPSTTHSPSSTPVPTATVEPSSTSSSTTPPPPKPTFPTRALSAVLATLGVVAIALLGAIGAYLAGLIPTQLIPFSLRGMLSR</sequence>
<feature type="compositionally biased region" description="Low complexity" evidence="1">
    <location>
        <begin position="326"/>
        <end position="338"/>
    </location>
</feature>
<keyword evidence="2" id="KW-1133">Transmembrane helix</keyword>
<comment type="caution">
    <text evidence="4">The sequence shown here is derived from an EMBL/GenBank/DDBJ whole genome shotgun (WGS) entry which is preliminary data.</text>
</comment>
<evidence type="ECO:0000313" key="4">
    <source>
        <dbReference type="EMBL" id="MDR7355450.1"/>
    </source>
</evidence>
<gene>
    <name evidence="4" type="ORF">J2S37_001988</name>
</gene>
<organism evidence="4 5">
    <name type="scientific">Corynebacterium felinum</name>
    <dbReference type="NCBI Taxonomy" id="131318"/>
    <lineage>
        <taxon>Bacteria</taxon>
        <taxon>Bacillati</taxon>
        <taxon>Actinomycetota</taxon>
        <taxon>Actinomycetes</taxon>
        <taxon>Mycobacteriales</taxon>
        <taxon>Corynebacteriaceae</taxon>
        <taxon>Corynebacterium</taxon>
    </lineage>
</organism>
<evidence type="ECO:0000256" key="2">
    <source>
        <dbReference type="SAM" id="Phobius"/>
    </source>
</evidence>
<evidence type="ECO:0000256" key="3">
    <source>
        <dbReference type="SAM" id="SignalP"/>
    </source>
</evidence>
<feature type="chain" id="PRO_5046707222" evidence="3">
    <location>
        <begin position="32"/>
        <end position="428"/>
    </location>
</feature>
<feature type="signal peptide" evidence="3">
    <location>
        <begin position="1"/>
        <end position="31"/>
    </location>
</feature>
<name>A0ABU2BA17_9CORY</name>
<keyword evidence="3" id="KW-0732">Signal</keyword>
<feature type="compositionally biased region" description="Low complexity" evidence="1">
    <location>
        <begin position="348"/>
        <end position="373"/>
    </location>
</feature>
<evidence type="ECO:0000256" key="1">
    <source>
        <dbReference type="SAM" id="MobiDB-lite"/>
    </source>
</evidence>
<feature type="transmembrane region" description="Helical" evidence="2">
    <location>
        <begin position="386"/>
        <end position="413"/>
    </location>
</feature>
<dbReference type="Proteomes" id="UP001183619">
    <property type="component" value="Unassembled WGS sequence"/>
</dbReference>